<evidence type="ECO:0000256" key="7">
    <source>
        <dbReference type="ARBA" id="ARBA00025067"/>
    </source>
</evidence>
<feature type="domain" description="DHFR" evidence="9">
    <location>
        <begin position="140"/>
        <end position="298"/>
    </location>
</feature>
<dbReference type="PRINTS" id="PR00070">
    <property type="entry name" value="DHFR"/>
</dbReference>
<gene>
    <name evidence="10" type="ORF">BST97_09930</name>
</gene>
<dbReference type="PANTHER" id="PTHR48069">
    <property type="entry name" value="DIHYDROFOLATE REDUCTASE"/>
    <property type="match status" value="1"/>
</dbReference>
<dbReference type="Gene3D" id="3.40.430.10">
    <property type="entry name" value="Dihydrofolate Reductase, subunit A"/>
    <property type="match status" value="1"/>
</dbReference>
<evidence type="ECO:0000256" key="1">
    <source>
        <dbReference type="ARBA" id="ARBA00004903"/>
    </source>
</evidence>
<dbReference type="Pfam" id="PF13239">
    <property type="entry name" value="2TM"/>
    <property type="match status" value="1"/>
</dbReference>
<dbReference type="EMBL" id="CP019344">
    <property type="protein sequence ID" value="ARN78282.1"/>
    <property type="molecule type" value="Genomic_DNA"/>
</dbReference>
<keyword evidence="4" id="KW-0554">One-carbon metabolism</keyword>
<name>A0A1W6ML38_9FLAO</name>
<dbReference type="InterPro" id="IPR025698">
    <property type="entry name" value="2TM_dom"/>
</dbReference>
<dbReference type="GO" id="GO:0046654">
    <property type="term" value="P:tetrahydrofolate biosynthetic process"/>
    <property type="evidence" value="ECO:0007669"/>
    <property type="project" value="UniProtKB-UniPathway"/>
</dbReference>
<dbReference type="GO" id="GO:0006730">
    <property type="term" value="P:one-carbon metabolic process"/>
    <property type="evidence" value="ECO:0007669"/>
    <property type="project" value="UniProtKB-KW"/>
</dbReference>
<accession>A0A1W6ML38</accession>
<evidence type="ECO:0000313" key="11">
    <source>
        <dbReference type="Proteomes" id="UP000193431"/>
    </source>
</evidence>
<evidence type="ECO:0000256" key="6">
    <source>
        <dbReference type="ARBA" id="ARBA00023002"/>
    </source>
</evidence>
<evidence type="ECO:0000256" key="2">
    <source>
        <dbReference type="ARBA" id="ARBA00009539"/>
    </source>
</evidence>
<dbReference type="GO" id="GO:0005829">
    <property type="term" value="C:cytosol"/>
    <property type="evidence" value="ECO:0007669"/>
    <property type="project" value="TreeGrafter"/>
</dbReference>
<dbReference type="AlphaFoldDB" id="A0A1W6ML38"/>
<dbReference type="EC" id="1.5.1.3" evidence="3"/>
<evidence type="ECO:0000256" key="8">
    <source>
        <dbReference type="SAM" id="Phobius"/>
    </source>
</evidence>
<feature type="transmembrane region" description="Helical" evidence="8">
    <location>
        <begin position="67"/>
        <end position="88"/>
    </location>
</feature>
<organism evidence="10 11">
    <name type="scientific">Nonlabens spongiae</name>
    <dbReference type="NCBI Taxonomy" id="331648"/>
    <lineage>
        <taxon>Bacteria</taxon>
        <taxon>Pseudomonadati</taxon>
        <taxon>Bacteroidota</taxon>
        <taxon>Flavobacteriia</taxon>
        <taxon>Flavobacteriales</taxon>
        <taxon>Flavobacteriaceae</taxon>
        <taxon>Nonlabens</taxon>
    </lineage>
</organism>
<keyword evidence="11" id="KW-1185">Reference proteome</keyword>
<dbReference type="STRING" id="331648.BST97_09930"/>
<dbReference type="PANTHER" id="PTHR48069:SF3">
    <property type="entry name" value="DIHYDROFOLATE REDUCTASE"/>
    <property type="match status" value="1"/>
</dbReference>
<proteinExistence type="inferred from homology"/>
<dbReference type="RefSeq" id="WP_085767083.1">
    <property type="nucleotide sequence ID" value="NZ_CP019344.1"/>
</dbReference>
<dbReference type="GO" id="GO:0046452">
    <property type="term" value="P:dihydrofolate metabolic process"/>
    <property type="evidence" value="ECO:0007669"/>
    <property type="project" value="TreeGrafter"/>
</dbReference>
<reference evidence="10 11" key="1">
    <citation type="submission" date="2016-11" db="EMBL/GenBank/DDBJ databases">
        <title>Trade-off between light-utilization and light-protection in marine flavobacteria.</title>
        <authorList>
            <person name="Kumagai Y."/>
        </authorList>
    </citation>
    <scope>NUCLEOTIDE SEQUENCE [LARGE SCALE GENOMIC DNA]</scope>
    <source>
        <strain evidence="10 11">JCM 13191</strain>
    </source>
</reference>
<dbReference type="CDD" id="cd00209">
    <property type="entry name" value="DHFR"/>
    <property type="match status" value="1"/>
</dbReference>
<keyword evidence="5" id="KW-0521">NADP</keyword>
<dbReference type="GO" id="GO:0050661">
    <property type="term" value="F:NADP binding"/>
    <property type="evidence" value="ECO:0007669"/>
    <property type="project" value="InterPro"/>
</dbReference>
<dbReference type="GO" id="GO:0004146">
    <property type="term" value="F:dihydrofolate reductase activity"/>
    <property type="evidence" value="ECO:0007669"/>
    <property type="project" value="UniProtKB-EC"/>
</dbReference>
<dbReference type="Pfam" id="PF00186">
    <property type="entry name" value="DHFR_1"/>
    <property type="match status" value="1"/>
</dbReference>
<protein>
    <recommendedName>
        <fullName evidence="3">dihydrofolate reductase</fullName>
        <ecNumber evidence="3">1.5.1.3</ecNumber>
    </recommendedName>
</protein>
<dbReference type="InterPro" id="IPR024072">
    <property type="entry name" value="DHFR-like_dom_sf"/>
</dbReference>
<comment type="similarity">
    <text evidence="2">Belongs to the dihydrofolate reductase family.</text>
</comment>
<sequence length="301" mass="35119">MFGFKKKEQQGIDPVQKEMIENARLRIKQKRGLFTHFIVFLVGSVGLIIISQVFMESKPEPWFGIDWWIWIIFAWFLLLLYHAFNVFVTKRLLGPEWEKRQYDRLVGKQKERISKLEQKVAKEFPTPLAKVETEAPIKPVVTMIAAVDGNLGLGKDNDLVWHLPDDFKRFKAITTGHNIIMGRKTFEGFPKPLPNRTHIILTRDQNYKTTQGIVVHDMKTALATAAGDDQPFIIGGGEIYKLGLPFADRLELTRIHEVFDVDTYFPEFSKSQWKLINSEHHPKDDSHKHDFDYETWERIKK</sequence>
<evidence type="ECO:0000256" key="5">
    <source>
        <dbReference type="ARBA" id="ARBA00022857"/>
    </source>
</evidence>
<keyword evidence="8" id="KW-1133">Transmembrane helix</keyword>
<dbReference type="Proteomes" id="UP000193431">
    <property type="component" value="Chromosome"/>
</dbReference>
<evidence type="ECO:0000256" key="3">
    <source>
        <dbReference type="ARBA" id="ARBA00012856"/>
    </source>
</evidence>
<dbReference type="PROSITE" id="PS51330">
    <property type="entry name" value="DHFR_2"/>
    <property type="match status" value="1"/>
</dbReference>
<evidence type="ECO:0000259" key="9">
    <source>
        <dbReference type="PROSITE" id="PS51330"/>
    </source>
</evidence>
<keyword evidence="6" id="KW-0560">Oxidoreductase</keyword>
<dbReference type="SUPFAM" id="SSF53597">
    <property type="entry name" value="Dihydrofolate reductase-like"/>
    <property type="match status" value="1"/>
</dbReference>
<evidence type="ECO:0000313" key="10">
    <source>
        <dbReference type="EMBL" id="ARN78282.1"/>
    </source>
</evidence>
<dbReference type="GO" id="GO:0046655">
    <property type="term" value="P:folic acid metabolic process"/>
    <property type="evidence" value="ECO:0007669"/>
    <property type="project" value="TreeGrafter"/>
</dbReference>
<dbReference type="InterPro" id="IPR012259">
    <property type="entry name" value="DHFR"/>
</dbReference>
<evidence type="ECO:0000256" key="4">
    <source>
        <dbReference type="ARBA" id="ARBA00022563"/>
    </source>
</evidence>
<keyword evidence="8" id="KW-0812">Transmembrane</keyword>
<comment type="function">
    <text evidence="7">Key enzyme in folate metabolism. Catalyzes an essential reaction for de novo glycine and purine synthesis, and for DNA precursor synthesis.</text>
</comment>
<dbReference type="OrthoDB" id="9804315at2"/>
<dbReference type="UniPathway" id="UPA00077">
    <property type="reaction ID" value="UER00158"/>
</dbReference>
<comment type="pathway">
    <text evidence="1">Cofactor biosynthesis; tetrahydrofolate biosynthesis; 5,6,7,8-tetrahydrofolate from 7,8-dihydrofolate: step 1/1.</text>
</comment>
<feature type="transmembrane region" description="Helical" evidence="8">
    <location>
        <begin position="33"/>
        <end position="55"/>
    </location>
</feature>
<dbReference type="InterPro" id="IPR001796">
    <property type="entry name" value="DHFR_dom"/>
</dbReference>
<keyword evidence="8" id="KW-0472">Membrane</keyword>